<accession>K9ZPK6</accession>
<keyword evidence="2" id="KW-1185">Reference proteome</keyword>
<organism evidence="1 2">
    <name type="scientific">Anabaena cylindrica (strain ATCC 27899 / PCC 7122)</name>
    <dbReference type="NCBI Taxonomy" id="272123"/>
    <lineage>
        <taxon>Bacteria</taxon>
        <taxon>Bacillati</taxon>
        <taxon>Cyanobacteriota</taxon>
        <taxon>Cyanophyceae</taxon>
        <taxon>Nostocales</taxon>
        <taxon>Nostocaceae</taxon>
        <taxon>Anabaena</taxon>
    </lineage>
</organism>
<evidence type="ECO:0000313" key="1">
    <source>
        <dbReference type="EMBL" id="AFZ60704.1"/>
    </source>
</evidence>
<dbReference type="EMBL" id="CP003659">
    <property type="protein sequence ID" value="AFZ60704.1"/>
    <property type="molecule type" value="Genomic_DNA"/>
</dbReference>
<reference evidence="2" key="1">
    <citation type="journal article" date="2013" name="Proc. Natl. Acad. Sci. U.S.A.">
        <title>Improving the coverage of the cyanobacterial phylum using diversity-driven genome sequencing.</title>
        <authorList>
            <person name="Shih P.M."/>
            <person name="Wu D."/>
            <person name="Latifi A."/>
            <person name="Axen S.D."/>
            <person name="Fewer D.P."/>
            <person name="Talla E."/>
            <person name="Calteau A."/>
            <person name="Cai F."/>
            <person name="Tandeau de Marsac N."/>
            <person name="Rippka R."/>
            <person name="Herdman M."/>
            <person name="Sivonen K."/>
            <person name="Coursin T."/>
            <person name="Laurent T."/>
            <person name="Goodwin L."/>
            <person name="Nolan M."/>
            <person name="Davenport K.W."/>
            <person name="Han C.S."/>
            <person name="Rubin E.M."/>
            <person name="Eisen J.A."/>
            <person name="Woyke T."/>
            <person name="Gugger M."/>
            <person name="Kerfeld C.A."/>
        </authorList>
    </citation>
    <scope>NUCLEOTIDE SEQUENCE [LARGE SCALE GENOMIC DNA]</scope>
    <source>
        <strain evidence="2">ATCC 27899 / PCC 7122</strain>
    </source>
</reference>
<proteinExistence type="predicted"/>
<gene>
    <name evidence="1" type="ordered locus">Anacy_5385</name>
</gene>
<dbReference type="Proteomes" id="UP000010474">
    <property type="component" value="Chromosome"/>
</dbReference>
<protein>
    <submittedName>
        <fullName evidence="1">Uncharacterized protein</fullName>
    </submittedName>
</protein>
<evidence type="ECO:0000313" key="2">
    <source>
        <dbReference type="Proteomes" id="UP000010474"/>
    </source>
</evidence>
<dbReference type="STRING" id="272123.Anacy_5385"/>
<dbReference type="HOGENOM" id="CLU_3371667_0_0_3"/>
<name>K9ZPK6_ANACC</name>
<sequence length="34" mass="3999">MRICMSLEQISEVTQLSLEQLQSLQNEMENPNFN</sequence>
<dbReference type="AlphaFoldDB" id="K9ZPK6"/>
<dbReference type="KEGG" id="acy:Anacy_5385"/>